<dbReference type="Proteomes" id="UP000007502">
    <property type="component" value="Segment"/>
</dbReference>
<proteinExistence type="predicted"/>
<dbReference type="KEGG" id="vg:10228578"/>
<dbReference type="EMBL" id="HQ641347">
    <property type="protein sequence ID" value="ADX87915.1"/>
    <property type="molecule type" value="Genomic_DNA"/>
</dbReference>
<dbReference type="RefSeq" id="YP_004251040.1">
    <property type="nucleotide sequence ID" value="NC_015157.1"/>
</dbReference>
<organism evidence="1 2">
    <name type="scientific">Vibrio phage ICP1</name>
    <dbReference type="NCBI Taxonomy" id="979525"/>
    <lineage>
        <taxon>Viruses</taxon>
        <taxon>Duplodnaviria</taxon>
        <taxon>Heunggongvirae</taxon>
        <taxon>Uroviricota</taxon>
        <taxon>Caudoviricetes</taxon>
        <taxon>Mohonavirus</taxon>
        <taxon>Mohonavirus ICP1</taxon>
    </lineage>
</organism>
<sequence>MASLRTVLSEDNMDVVMYLVRKFDKNPSDIINMIIENPTLLIDARSEVDECNEKGRLTCKKQ</sequence>
<accession>F1D1C1</accession>
<evidence type="ECO:0000313" key="1">
    <source>
        <dbReference type="EMBL" id="ADX87915.1"/>
    </source>
</evidence>
<keyword evidence="2" id="KW-1185">Reference proteome</keyword>
<dbReference type="GeneID" id="10228578"/>
<protein>
    <submittedName>
        <fullName evidence="1">Uncharacterized protein ORF99</fullName>
    </submittedName>
</protein>
<evidence type="ECO:0000313" key="2">
    <source>
        <dbReference type="Proteomes" id="UP000007502"/>
    </source>
</evidence>
<gene>
    <name evidence="1" type="primary">ORF99</name>
</gene>
<name>F1D1C1_9CAUD</name>
<reference evidence="1 2" key="1">
    <citation type="journal article" date="2011" name="MBio">
        <title>Evidence of a dominant lineage of Vibrio cholerae-specific lytic bacteriophages shed by cholera patients over a 10-year period in Dhaka, Bangladesh.</title>
        <authorList>
            <person name="Seed K.D."/>
            <person name="Bodi K.L."/>
            <person name="Kropinski A.M."/>
            <person name="Ackermann H.W."/>
            <person name="Calderwood S.B."/>
            <person name="Qadri F."/>
            <person name="Camilli A."/>
        </authorList>
    </citation>
    <scope>NUCLEOTIDE SEQUENCE [LARGE SCALE GENOMIC DNA]</scope>
</reference>